<dbReference type="InterPro" id="IPR005094">
    <property type="entry name" value="Endonuclease_MobA/VirD2"/>
</dbReference>
<accession>A0ABW4ICU7</accession>
<comment type="caution">
    <text evidence="2">The sequence shown here is derived from an EMBL/GenBank/DDBJ whole genome shotgun (WGS) entry which is preliminary data.</text>
</comment>
<dbReference type="EMBL" id="JBHUDG010000012">
    <property type="protein sequence ID" value="MFD1629837.1"/>
    <property type="molecule type" value="Genomic_DNA"/>
</dbReference>
<evidence type="ECO:0000313" key="3">
    <source>
        <dbReference type="Proteomes" id="UP001597118"/>
    </source>
</evidence>
<dbReference type="RefSeq" id="WP_379662216.1">
    <property type="nucleotide sequence ID" value="NZ_JBHUDG010000012.1"/>
</dbReference>
<keyword evidence="3" id="KW-1185">Reference proteome</keyword>
<proteinExistence type="predicted"/>
<evidence type="ECO:0000313" key="2">
    <source>
        <dbReference type="EMBL" id="MFD1629837.1"/>
    </source>
</evidence>
<dbReference type="Proteomes" id="UP001597118">
    <property type="component" value="Unassembled WGS sequence"/>
</dbReference>
<feature type="domain" description="MobA/VirD2-like nuclease" evidence="1">
    <location>
        <begin position="45"/>
        <end position="151"/>
    </location>
</feature>
<gene>
    <name evidence="2" type="primary">mobB</name>
    <name evidence="2" type="ORF">ACFSAH_08115</name>
</gene>
<sequence>MIAKIGKGSNMYGAILYNQQKVEKENGAVLLLNKIPDTVDGGYSTQYFNKCFEPYLSANIKTEKTVRHISLNPDPADKVSDEQFADMAQEYMERMGYGNQPYIVFKHTDIDRSHIHIVSTCVRIDGKKIPDDYDHPRSMAICRDLETKYNLNKAIEQEQKQVNKVFKPVNHKNGDIKSQIASVVRHLPKYYSYSTMGSYNALLSLFNITVEEVKGERNGQTVNGLVYVALDKNGNKVSNPFKASLFGKDAGVIQIQKHFEQSKEKMKINPARFVLKNTIELAIHTTNSETDFKKQLVEQGINTIVRKNESGRIYGVTFIDHESRSVWNASQLDRNLSANLFNEWWNNGNKPELKMQYRPVSNMIDNQPTKDLFEFITQENLQSSDLGLFSLLPQPQGEDYEEEQFANRMKKKKGKRKL</sequence>
<dbReference type="NCBIfam" id="NF041325">
    <property type="entry name" value="Bacteroid_MobB"/>
    <property type="match status" value="1"/>
</dbReference>
<dbReference type="Pfam" id="PF03432">
    <property type="entry name" value="Relaxase"/>
    <property type="match status" value="1"/>
</dbReference>
<organism evidence="2 3">
    <name type="scientific">Pseudopedobacter beijingensis</name>
    <dbReference type="NCBI Taxonomy" id="1207056"/>
    <lineage>
        <taxon>Bacteria</taxon>
        <taxon>Pseudomonadati</taxon>
        <taxon>Bacteroidota</taxon>
        <taxon>Sphingobacteriia</taxon>
        <taxon>Sphingobacteriales</taxon>
        <taxon>Sphingobacteriaceae</taxon>
        <taxon>Pseudopedobacter</taxon>
    </lineage>
</organism>
<evidence type="ECO:0000259" key="1">
    <source>
        <dbReference type="Pfam" id="PF03432"/>
    </source>
</evidence>
<reference evidence="3" key="1">
    <citation type="journal article" date="2019" name="Int. J. Syst. Evol. Microbiol.">
        <title>The Global Catalogue of Microorganisms (GCM) 10K type strain sequencing project: providing services to taxonomists for standard genome sequencing and annotation.</title>
        <authorList>
            <consortium name="The Broad Institute Genomics Platform"/>
            <consortium name="The Broad Institute Genome Sequencing Center for Infectious Disease"/>
            <person name="Wu L."/>
            <person name="Ma J."/>
        </authorList>
    </citation>
    <scope>NUCLEOTIDE SEQUENCE [LARGE SCALE GENOMIC DNA]</scope>
    <source>
        <strain evidence="3">CCUG 53762</strain>
    </source>
</reference>
<protein>
    <submittedName>
        <fullName evidence="2">Conjugal transfer protein MobB</fullName>
    </submittedName>
</protein>
<name>A0ABW4ICU7_9SPHI</name>